<protein>
    <submittedName>
        <fullName evidence="1">Uncharacterized protein</fullName>
    </submittedName>
</protein>
<dbReference type="RefSeq" id="WP_113845193.1">
    <property type="nucleotide sequence ID" value="NZ_LEPB01000001.1"/>
</dbReference>
<dbReference type="Proteomes" id="UP000252797">
    <property type="component" value="Unassembled WGS sequence"/>
</dbReference>
<evidence type="ECO:0000313" key="2">
    <source>
        <dbReference type="Proteomes" id="UP000252797"/>
    </source>
</evidence>
<comment type="caution">
    <text evidence="1">The sequence shown here is derived from an EMBL/GenBank/DDBJ whole genome shotgun (WGS) entry which is preliminary data.</text>
</comment>
<gene>
    <name evidence="1" type="ORF">EA71_00360</name>
</gene>
<reference evidence="1 2" key="1">
    <citation type="submission" date="2015-06" db="EMBL/GenBank/DDBJ databases">
        <title>The Genome Sequence of Enterococcus durans 4EA1.</title>
        <authorList>
            <consortium name="The Broad Institute Genomics Platform"/>
            <consortium name="The Broad Institute Genome Sequencing Center for Infectious Disease"/>
            <person name="Earl A.M."/>
            <person name="Van Tyne D."/>
            <person name="Lebreton F."/>
            <person name="Saavedra J.T."/>
            <person name="Gilmore M.S."/>
            <person name="Manson Mcguire A."/>
            <person name="Clock S."/>
            <person name="Crupain M."/>
            <person name="Rangan U."/>
            <person name="Young S."/>
            <person name="Abouelleil A."/>
            <person name="Cao P."/>
            <person name="Chapman S.B."/>
            <person name="Griggs A."/>
            <person name="Priest M."/>
            <person name="Shea T."/>
            <person name="Wortman J."/>
            <person name="Nusbaum C."/>
            <person name="Birren B."/>
        </authorList>
    </citation>
    <scope>NUCLEOTIDE SEQUENCE [LARGE SCALE GENOMIC DNA]</scope>
    <source>
        <strain evidence="1 2">4EA1</strain>
    </source>
</reference>
<proteinExistence type="predicted"/>
<dbReference type="AlphaFoldDB" id="A0A367CI28"/>
<organism evidence="1 2">
    <name type="scientific">Enterococcus durans</name>
    <dbReference type="NCBI Taxonomy" id="53345"/>
    <lineage>
        <taxon>Bacteria</taxon>
        <taxon>Bacillati</taxon>
        <taxon>Bacillota</taxon>
        <taxon>Bacilli</taxon>
        <taxon>Lactobacillales</taxon>
        <taxon>Enterococcaceae</taxon>
        <taxon>Enterococcus</taxon>
    </lineage>
</organism>
<sequence>MTEQFLKAVRAENLANVLKVEFEDGSTKFIRTHWVGDMTDSLQFGKRGKGKRKLLLTVSRNMWIGSNITIEDDGTVVLNGKDRYTPEELWRDGSSSMAEL</sequence>
<evidence type="ECO:0000313" key="1">
    <source>
        <dbReference type="EMBL" id="RCA12156.1"/>
    </source>
</evidence>
<accession>A0A367CI28</accession>
<name>A0A367CI28_9ENTE</name>
<dbReference type="EMBL" id="LEPB01000001">
    <property type="protein sequence ID" value="RCA12156.1"/>
    <property type="molecule type" value="Genomic_DNA"/>
</dbReference>